<feature type="transmembrane region" description="Helical" evidence="9">
    <location>
        <begin position="331"/>
        <end position="351"/>
    </location>
</feature>
<sequence>MALRLPPFNTSSTLTSINVTMMASSDEAEHSEQPHMVIILTTMLSIFCILGVTGNAIAFYIYYGKREKSTSTIFILSLAVTDFFTCLIVVPYTMAAELVQYHLVFDIVCKMYLFFITSNVPLSAFIMVAIGFDRYFCICHPFLHILTVRKAKICVLMLTYLAFALGIITSLTYGVYIDSRLLVPPEAMAHPNETDSGYNYNPVLNETLEDDAFQEYVYYGTCVSNEIILSETTTLIYQKLYAALFLVSFIIVAVLYALIYRSILQRRAWRSRCKRASCYTTMNGNETGMEETQLTAVNGIAPPLIGASMGKGPIRAAAALREKMMYANIKTAAMLFVVTLVFIISYLPSWLMGLEIIPFNIIVYQFYFLNNVANPFIYAFMNRTFRDDLKHLIKKC</sequence>
<dbReference type="PROSITE" id="PS50262">
    <property type="entry name" value="G_PROTEIN_RECEP_F1_2"/>
    <property type="match status" value="1"/>
</dbReference>
<evidence type="ECO:0000256" key="9">
    <source>
        <dbReference type="SAM" id="Phobius"/>
    </source>
</evidence>
<feature type="transmembrane region" description="Helical" evidence="9">
    <location>
        <begin position="112"/>
        <end position="132"/>
    </location>
</feature>
<dbReference type="Gene3D" id="1.20.1070.10">
    <property type="entry name" value="Rhodopsin 7-helix transmembrane proteins"/>
    <property type="match status" value="1"/>
</dbReference>
<keyword evidence="7 8" id="KW-0807">Transducer</keyword>
<feature type="transmembrane region" description="Helical" evidence="9">
    <location>
        <begin position="240"/>
        <end position="260"/>
    </location>
</feature>
<evidence type="ECO:0000256" key="5">
    <source>
        <dbReference type="ARBA" id="ARBA00023136"/>
    </source>
</evidence>
<evidence type="ECO:0000256" key="6">
    <source>
        <dbReference type="ARBA" id="ARBA00023170"/>
    </source>
</evidence>
<evidence type="ECO:0000256" key="8">
    <source>
        <dbReference type="RuleBase" id="RU000688"/>
    </source>
</evidence>
<evidence type="ECO:0000256" key="3">
    <source>
        <dbReference type="ARBA" id="ARBA00022989"/>
    </source>
</evidence>
<keyword evidence="6 8" id="KW-0675">Receptor</keyword>
<evidence type="ECO:0000256" key="7">
    <source>
        <dbReference type="ARBA" id="ARBA00023224"/>
    </source>
</evidence>
<dbReference type="InterPro" id="IPR000276">
    <property type="entry name" value="GPCR_Rhodpsn"/>
</dbReference>
<dbReference type="Pfam" id="PF00001">
    <property type="entry name" value="7tm_1"/>
    <property type="match status" value="1"/>
</dbReference>
<dbReference type="PRINTS" id="PR00237">
    <property type="entry name" value="GPCRRHODOPSN"/>
</dbReference>
<comment type="subcellular location">
    <subcellularLocation>
        <location evidence="1">Membrane</location>
        <topology evidence="1">Multi-pass membrane protein</topology>
    </subcellularLocation>
</comment>
<dbReference type="EMBL" id="JAZGQO010000010">
    <property type="protein sequence ID" value="KAK6176887.1"/>
    <property type="molecule type" value="Genomic_DNA"/>
</dbReference>
<evidence type="ECO:0000256" key="1">
    <source>
        <dbReference type="ARBA" id="ARBA00004141"/>
    </source>
</evidence>
<dbReference type="PROSITE" id="PS00237">
    <property type="entry name" value="G_PROTEIN_RECEP_F1_1"/>
    <property type="match status" value="1"/>
</dbReference>
<protein>
    <recommendedName>
        <fullName evidence="10">G-protein coupled receptors family 1 profile domain-containing protein</fullName>
    </recommendedName>
</protein>
<feature type="transmembrane region" description="Helical" evidence="9">
    <location>
        <begin position="357"/>
        <end position="381"/>
    </location>
</feature>
<dbReference type="InterPro" id="IPR017452">
    <property type="entry name" value="GPCR_Rhodpsn_7TM"/>
</dbReference>
<evidence type="ECO:0000313" key="11">
    <source>
        <dbReference type="EMBL" id="KAK6176887.1"/>
    </source>
</evidence>
<feature type="transmembrane region" description="Helical" evidence="9">
    <location>
        <begin position="153"/>
        <end position="176"/>
    </location>
</feature>
<keyword evidence="2 8" id="KW-0812">Transmembrane</keyword>
<organism evidence="11 12">
    <name type="scientific">Patella caerulea</name>
    <name type="common">Rayed Mediterranean limpet</name>
    <dbReference type="NCBI Taxonomy" id="87958"/>
    <lineage>
        <taxon>Eukaryota</taxon>
        <taxon>Metazoa</taxon>
        <taxon>Spiralia</taxon>
        <taxon>Lophotrochozoa</taxon>
        <taxon>Mollusca</taxon>
        <taxon>Gastropoda</taxon>
        <taxon>Patellogastropoda</taxon>
        <taxon>Patelloidea</taxon>
        <taxon>Patellidae</taxon>
        <taxon>Patella</taxon>
    </lineage>
</organism>
<comment type="similarity">
    <text evidence="8">Belongs to the G-protein coupled receptor 1 family.</text>
</comment>
<dbReference type="SUPFAM" id="SSF81321">
    <property type="entry name" value="Family A G protein-coupled receptor-like"/>
    <property type="match status" value="1"/>
</dbReference>
<keyword evidence="5 9" id="KW-0472">Membrane</keyword>
<evidence type="ECO:0000313" key="12">
    <source>
        <dbReference type="Proteomes" id="UP001347796"/>
    </source>
</evidence>
<evidence type="ECO:0000259" key="10">
    <source>
        <dbReference type="PROSITE" id="PS50262"/>
    </source>
</evidence>
<dbReference type="PANTHER" id="PTHR24238">
    <property type="entry name" value="G-PROTEIN COUPLED RECEPTOR"/>
    <property type="match status" value="1"/>
</dbReference>
<comment type="caution">
    <text evidence="11">The sequence shown here is derived from an EMBL/GenBank/DDBJ whole genome shotgun (WGS) entry which is preliminary data.</text>
</comment>
<dbReference type="GO" id="GO:0016020">
    <property type="term" value="C:membrane"/>
    <property type="evidence" value="ECO:0007669"/>
    <property type="project" value="UniProtKB-SubCell"/>
</dbReference>
<feature type="transmembrane region" description="Helical" evidence="9">
    <location>
        <begin position="36"/>
        <end position="61"/>
    </location>
</feature>
<proteinExistence type="inferred from homology"/>
<name>A0AAN8JG86_PATCE</name>
<reference evidence="11 12" key="1">
    <citation type="submission" date="2024-01" db="EMBL/GenBank/DDBJ databases">
        <title>The genome of the rayed Mediterranean limpet Patella caerulea (Linnaeus, 1758).</title>
        <authorList>
            <person name="Anh-Thu Weber A."/>
            <person name="Halstead-Nussloch G."/>
        </authorList>
    </citation>
    <scope>NUCLEOTIDE SEQUENCE [LARGE SCALE GENOMIC DNA]</scope>
    <source>
        <strain evidence="11">AATW-2023a</strain>
        <tissue evidence="11">Whole specimen</tissue>
    </source>
</reference>
<accession>A0AAN8JG86</accession>
<dbReference type="CDD" id="cd00637">
    <property type="entry name" value="7tm_classA_rhodopsin-like"/>
    <property type="match status" value="1"/>
</dbReference>
<gene>
    <name evidence="11" type="ORF">SNE40_015100</name>
</gene>
<keyword evidence="3 9" id="KW-1133">Transmembrane helix</keyword>
<dbReference type="AlphaFoldDB" id="A0AAN8JG86"/>
<keyword evidence="4 8" id="KW-0297">G-protein coupled receptor</keyword>
<dbReference type="GO" id="GO:0004930">
    <property type="term" value="F:G protein-coupled receptor activity"/>
    <property type="evidence" value="ECO:0007669"/>
    <property type="project" value="UniProtKB-KW"/>
</dbReference>
<dbReference type="PANTHER" id="PTHR24238:SF47">
    <property type="entry name" value="ECDYSTEROIDS_DOPAMINE RECEPTOR-RELATED"/>
    <property type="match status" value="1"/>
</dbReference>
<keyword evidence="12" id="KW-1185">Reference proteome</keyword>
<feature type="transmembrane region" description="Helical" evidence="9">
    <location>
        <begin position="73"/>
        <end position="92"/>
    </location>
</feature>
<evidence type="ECO:0000256" key="4">
    <source>
        <dbReference type="ARBA" id="ARBA00023040"/>
    </source>
</evidence>
<feature type="domain" description="G-protein coupled receptors family 1 profile" evidence="10">
    <location>
        <begin position="54"/>
        <end position="378"/>
    </location>
</feature>
<dbReference type="Proteomes" id="UP001347796">
    <property type="component" value="Unassembled WGS sequence"/>
</dbReference>
<evidence type="ECO:0000256" key="2">
    <source>
        <dbReference type="ARBA" id="ARBA00022692"/>
    </source>
</evidence>